<feature type="transmembrane region" description="Helical" evidence="10">
    <location>
        <begin position="220"/>
        <end position="243"/>
    </location>
</feature>
<dbReference type="KEGG" id="actp:B6G06_06145"/>
<keyword evidence="6 10" id="KW-0812">Transmembrane</keyword>
<dbReference type="AlphaFoldDB" id="A0A8H9LIR5"/>
<organism evidence="11 12">
    <name type="scientific">Actinomyces gaoshouyii</name>
    <dbReference type="NCBI Taxonomy" id="1960083"/>
    <lineage>
        <taxon>Bacteria</taxon>
        <taxon>Bacillati</taxon>
        <taxon>Actinomycetota</taxon>
        <taxon>Actinomycetes</taxon>
        <taxon>Actinomycetales</taxon>
        <taxon>Actinomycetaceae</taxon>
        <taxon>Actinomyces</taxon>
    </lineage>
</organism>
<evidence type="ECO:0000256" key="1">
    <source>
        <dbReference type="ARBA" id="ARBA00004429"/>
    </source>
</evidence>
<feature type="transmembrane region" description="Helical" evidence="10">
    <location>
        <begin position="413"/>
        <end position="435"/>
    </location>
</feature>
<evidence type="ECO:0000313" key="11">
    <source>
        <dbReference type="EMBL" id="GGO97044.1"/>
    </source>
</evidence>
<dbReference type="Pfam" id="PF03605">
    <property type="entry name" value="DcuA_DcuB"/>
    <property type="match status" value="1"/>
</dbReference>
<reference evidence="11" key="2">
    <citation type="submission" date="2020-09" db="EMBL/GenBank/DDBJ databases">
        <authorList>
            <person name="Sun Q."/>
            <person name="Zhou Y."/>
        </authorList>
    </citation>
    <scope>NUCLEOTIDE SEQUENCE</scope>
    <source>
        <strain evidence="11">CGMCC 4.7372</strain>
    </source>
</reference>
<feature type="transmembrane region" description="Helical" evidence="10">
    <location>
        <begin position="6"/>
        <end position="37"/>
    </location>
</feature>
<feature type="transmembrane region" description="Helical" evidence="10">
    <location>
        <begin position="165"/>
        <end position="187"/>
    </location>
</feature>
<keyword evidence="12" id="KW-1185">Reference proteome</keyword>
<feature type="transmembrane region" description="Helical" evidence="10">
    <location>
        <begin position="49"/>
        <end position="69"/>
    </location>
</feature>
<name>A0A8H9LIR5_9ACTO</name>
<feature type="transmembrane region" description="Helical" evidence="10">
    <location>
        <begin position="132"/>
        <end position="159"/>
    </location>
</feature>
<dbReference type="PIRSF" id="PIRSF004539">
    <property type="entry name" value="C4-dicrbxl_trns"/>
    <property type="match status" value="1"/>
</dbReference>
<dbReference type="PANTHER" id="PTHR36106:SF2">
    <property type="entry name" value="C4-DICARBOXYLATE TRANSPORTER DCUA"/>
    <property type="match status" value="1"/>
</dbReference>
<protein>
    <recommendedName>
        <fullName evidence="9">C4-dicarboxylate transporter DcuA</fullName>
    </recommendedName>
</protein>
<keyword evidence="7 10" id="KW-1133">Transmembrane helix</keyword>
<keyword evidence="8 10" id="KW-0472">Membrane</keyword>
<comment type="subcellular location">
    <subcellularLocation>
        <location evidence="1">Cell inner membrane</location>
        <topology evidence="1">Multi-pass membrane protein</topology>
    </subcellularLocation>
</comment>
<evidence type="ECO:0000256" key="9">
    <source>
        <dbReference type="ARBA" id="ARBA00039380"/>
    </source>
</evidence>
<evidence type="ECO:0000256" key="7">
    <source>
        <dbReference type="ARBA" id="ARBA00022989"/>
    </source>
</evidence>
<dbReference type="GO" id="GO:0015556">
    <property type="term" value="F:C4-dicarboxylate transmembrane transporter activity"/>
    <property type="evidence" value="ECO:0007669"/>
    <property type="project" value="InterPro"/>
</dbReference>
<dbReference type="InterPro" id="IPR004668">
    <property type="entry name" value="Anaer_Dcu_memb_transpt"/>
</dbReference>
<dbReference type="RefSeq" id="WP_080462935.1">
    <property type="nucleotide sequence ID" value="NZ_CP020468.1"/>
</dbReference>
<comment type="similarity">
    <text evidence="2">Belongs to the DcuA/DcuB transporter (TC 2.A.13.1) family.</text>
</comment>
<dbReference type="GO" id="GO:0005886">
    <property type="term" value="C:plasma membrane"/>
    <property type="evidence" value="ECO:0007669"/>
    <property type="project" value="UniProtKB-SubCell"/>
</dbReference>
<feature type="transmembrane region" description="Helical" evidence="10">
    <location>
        <begin position="89"/>
        <end position="111"/>
    </location>
</feature>
<keyword evidence="3" id="KW-0813">Transport</keyword>
<dbReference type="NCBIfam" id="NF006927">
    <property type="entry name" value="PRK09412.1"/>
    <property type="match status" value="1"/>
</dbReference>
<evidence type="ECO:0000256" key="6">
    <source>
        <dbReference type="ARBA" id="ARBA00022692"/>
    </source>
</evidence>
<keyword evidence="4" id="KW-1003">Cell membrane</keyword>
<proteinExistence type="inferred from homology"/>
<gene>
    <name evidence="11" type="primary">dcuA</name>
    <name evidence="11" type="ORF">GCM10011612_08690</name>
</gene>
<feature type="transmembrane region" description="Helical" evidence="10">
    <location>
        <begin position="360"/>
        <end position="384"/>
    </location>
</feature>
<accession>A0A8H9LIR5</accession>
<evidence type="ECO:0000256" key="5">
    <source>
        <dbReference type="ARBA" id="ARBA00022519"/>
    </source>
</evidence>
<sequence length="436" mass="45154">MIWFHILVVLLFIILGARLGGVGIGLMGAAGVLVLVVTGVDAATEDIPWSVIGIIMSVICTVAALQVVGAMDHLVHLTEVLLRRHPTHIVYLAPFVTFFMSFLCGTGHTAYSVIPVIVDVCKEHGIRPSRPLSIAVVSSQVGVAASPISAAMVALVVALEPIGVGYLECLAVVVPTTFIGCAVGAIVSAHQGCELVDDPVYKERKAAGLIKPSTAGDDSYVAAPAAVTGLWLFIGGLVAAVAYATITSKELGLVDEAPMDSTAAIMLIMLTTAALICVLAKKPTTSITSQDTFRAGMTAAVCILGLAWLGNTFVNHYTATISDALSGPLQAAPWLAAVFFYFAAPLMFSHAATTSAFMPLMVGLGLPAVALVASYPAVANYYLLPNYPTTVAAMEMDDTGSTRVGSNVFAHPFVLPGTVAIIVTVALGFVIGAIVV</sequence>
<evidence type="ECO:0000256" key="10">
    <source>
        <dbReference type="SAM" id="Phobius"/>
    </source>
</evidence>
<reference evidence="11" key="1">
    <citation type="journal article" date="2014" name="Int. J. Syst. Evol. Microbiol.">
        <title>Complete genome sequence of Corynebacterium casei LMG S-19264T (=DSM 44701T), isolated from a smear-ripened cheese.</title>
        <authorList>
            <consortium name="US DOE Joint Genome Institute (JGI-PGF)"/>
            <person name="Walter F."/>
            <person name="Albersmeier A."/>
            <person name="Kalinowski J."/>
            <person name="Ruckert C."/>
        </authorList>
    </citation>
    <scope>NUCLEOTIDE SEQUENCE</scope>
    <source>
        <strain evidence="11">CGMCC 4.7372</strain>
    </source>
</reference>
<dbReference type="PANTHER" id="PTHR36106">
    <property type="entry name" value="ANAEROBIC C4-DICARBOXYLATE TRANSPORTER DCUB"/>
    <property type="match status" value="1"/>
</dbReference>
<dbReference type="Proteomes" id="UP000614239">
    <property type="component" value="Unassembled WGS sequence"/>
</dbReference>
<comment type="caution">
    <text evidence="11">The sequence shown here is derived from an EMBL/GenBank/DDBJ whole genome shotgun (WGS) entry which is preliminary data.</text>
</comment>
<evidence type="ECO:0000313" key="12">
    <source>
        <dbReference type="Proteomes" id="UP000614239"/>
    </source>
</evidence>
<evidence type="ECO:0000256" key="4">
    <source>
        <dbReference type="ARBA" id="ARBA00022475"/>
    </source>
</evidence>
<dbReference type="OrthoDB" id="9770910at2"/>
<feature type="transmembrane region" description="Helical" evidence="10">
    <location>
        <begin position="292"/>
        <end position="311"/>
    </location>
</feature>
<keyword evidence="5" id="KW-0997">Cell inner membrane</keyword>
<dbReference type="NCBIfam" id="TIGR00770">
    <property type="entry name" value="Dcu"/>
    <property type="match status" value="1"/>
</dbReference>
<evidence type="ECO:0000256" key="2">
    <source>
        <dbReference type="ARBA" id="ARBA00006413"/>
    </source>
</evidence>
<feature type="transmembrane region" description="Helical" evidence="10">
    <location>
        <begin position="263"/>
        <end position="280"/>
    </location>
</feature>
<dbReference type="EMBL" id="BMNJ01000002">
    <property type="protein sequence ID" value="GGO97044.1"/>
    <property type="molecule type" value="Genomic_DNA"/>
</dbReference>
<feature type="transmembrane region" description="Helical" evidence="10">
    <location>
        <begin position="331"/>
        <end position="348"/>
    </location>
</feature>
<dbReference type="NCBIfam" id="NF009136">
    <property type="entry name" value="PRK12489.1"/>
    <property type="match status" value="1"/>
</dbReference>
<evidence type="ECO:0000256" key="8">
    <source>
        <dbReference type="ARBA" id="ARBA00023136"/>
    </source>
</evidence>
<evidence type="ECO:0000256" key="3">
    <source>
        <dbReference type="ARBA" id="ARBA00022448"/>
    </source>
</evidence>